<accession>A0A1M2VTP6</accession>
<evidence type="ECO:0000256" key="5">
    <source>
        <dbReference type="RuleBase" id="RU362022"/>
    </source>
</evidence>
<comment type="caution">
    <text evidence="6">The sequence shown here is derived from an EMBL/GenBank/DDBJ whole genome shotgun (WGS) entry which is preliminary data.</text>
</comment>
<keyword evidence="5" id="KW-0949">S-adenosyl-L-methionine</keyword>
<evidence type="ECO:0000256" key="4">
    <source>
        <dbReference type="ARBA" id="ARBA00023136"/>
    </source>
</evidence>
<feature type="transmembrane region" description="Helical" evidence="5">
    <location>
        <begin position="50"/>
        <end position="69"/>
    </location>
</feature>
<dbReference type="STRING" id="154538.A0A1M2VTP6"/>
<keyword evidence="4 5" id="KW-0472">Membrane</keyword>
<name>A0A1M2VTP6_TRAPU</name>
<keyword evidence="7" id="KW-1185">Reference proteome</keyword>
<dbReference type="PANTHER" id="PTHR12714">
    <property type="entry name" value="PROTEIN-S ISOPRENYLCYSTEINE O-METHYLTRANSFERASE"/>
    <property type="match status" value="1"/>
</dbReference>
<evidence type="ECO:0000256" key="3">
    <source>
        <dbReference type="ARBA" id="ARBA00022989"/>
    </source>
</evidence>
<dbReference type="GO" id="GO:0004671">
    <property type="term" value="F:protein C-terminal S-isoprenylcysteine carboxyl O-methyltransferase activity"/>
    <property type="evidence" value="ECO:0007669"/>
    <property type="project" value="UniProtKB-EC"/>
</dbReference>
<dbReference type="InterPro" id="IPR007269">
    <property type="entry name" value="ICMT_MeTrfase"/>
</dbReference>
<dbReference type="EMBL" id="MNAD01000703">
    <property type="protein sequence ID" value="OJT10974.1"/>
    <property type="molecule type" value="Genomic_DNA"/>
</dbReference>
<dbReference type="AlphaFoldDB" id="A0A1M2VTP6"/>
<dbReference type="GO" id="GO:0005789">
    <property type="term" value="C:endoplasmic reticulum membrane"/>
    <property type="evidence" value="ECO:0007669"/>
    <property type="project" value="UniProtKB-SubCell"/>
</dbReference>
<gene>
    <name evidence="6" type="ORF">TRAPUB_12513</name>
</gene>
<comment type="similarity">
    <text evidence="5">Belongs to the class VI-like SAM-binding methyltransferase superfamily. Isoprenylcysteine carboxyl methyltransferase family.</text>
</comment>
<evidence type="ECO:0000256" key="1">
    <source>
        <dbReference type="ARBA" id="ARBA00004141"/>
    </source>
</evidence>
<comment type="caution">
    <text evidence="5">Lacks conserved residue(s) required for the propagation of feature annotation.</text>
</comment>
<keyword evidence="5" id="KW-0256">Endoplasmic reticulum</keyword>
<dbReference type="OrthoDB" id="422086at2759"/>
<sequence>MDVIKAVVLVGTASMFVSALAPPKRAKESRGGKAAVYKGQPFEFVVRSLAYVACTLVVASALSYSALLLHRARVLRSPLIPWLCPSKPPSLDPLASYSPRFVAGVALALAGAGMRLSTYRALGSLFTYEVVVKDDHRLITSGPYRYVRHPSYTGMALLFIGTHLIHLGDGAYATYCGLGDTPMTLAIQFWKISAPFAVLSVFRRCPVEDAQLRDRFGEEWERYRKDVPYALVPFVY</sequence>
<evidence type="ECO:0000256" key="2">
    <source>
        <dbReference type="ARBA" id="ARBA00022692"/>
    </source>
</evidence>
<organism evidence="6 7">
    <name type="scientific">Trametes pubescens</name>
    <name type="common">White-rot fungus</name>
    <dbReference type="NCBI Taxonomy" id="154538"/>
    <lineage>
        <taxon>Eukaryota</taxon>
        <taxon>Fungi</taxon>
        <taxon>Dikarya</taxon>
        <taxon>Basidiomycota</taxon>
        <taxon>Agaricomycotina</taxon>
        <taxon>Agaricomycetes</taxon>
        <taxon>Polyporales</taxon>
        <taxon>Polyporaceae</taxon>
        <taxon>Trametes</taxon>
    </lineage>
</organism>
<dbReference type="PANTHER" id="PTHR12714:SF9">
    <property type="entry name" value="PROTEIN-S-ISOPRENYLCYSTEINE O-METHYLTRANSFERASE"/>
    <property type="match status" value="1"/>
</dbReference>
<dbReference type="Proteomes" id="UP000184267">
    <property type="component" value="Unassembled WGS sequence"/>
</dbReference>
<dbReference type="GO" id="GO:0032259">
    <property type="term" value="P:methylation"/>
    <property type="evidence" value="ECO:0007669"/>
    <property type="project" value="UniProtKB-KW"/>
</dbReference>
<keyword evidence="5" id="KW-0489">Methyltransferase</keyword>
<keyword evidence="5" id="KW-0808">Transferase</keyword>
<comment type="catalytic activity">
    <reaction evidence="5">
        <text>[protein]-C-terminal S-[(2E,6E)-farnesyl]-L-cysteine + S-adenosyl-L-methionine = [protein]-C-terminal S-[(2E,6E)-farnesyl]-L-cysteine methyl ester + S-adenosyl-L-homocysteine</text>
        <dbReference type="Rhea" id="RHEA:21672"/>
        <dbReference type="Rhea" id="RHEA-COMP:12125"/>
        <dbReference type="Rhea" id="RHEA-COMP:12126"/>
        <dbReference type="ChEBI" id="CHEBI:57856"/>
        <dbReference type="ChEBI" id="CHEBI:59789"/>
        <dbReference type="ChEBI" id="CHEBI:90510"/>
        <dbReference type="ChEBI" id="CHEBI:90511"/>
        <dbReference type="EC" id="2.1.1.100"/>
    </reaction>
</comment>
<comment type="subcellular location">
    <subcellularLocation>
        <location evidence="5">Endoplasmic reticulum membrane</location>
        <topology evidence="5">Multi-pass membrane protein</topology>
    </subcellularLocation>
    <subcellularLocation>
        <location evidence="1">Membrane</location>
        <topology evidence="1">Multi-pass membrane protein</topology>
    </subcellularLocation>
</comment>
<proteinExistence type="inferred from homology"/>
<dbReference type="OMA" id="WKISAPF"/>
<reference evidence="6 7" key="1">
    <citation type="submission" date="2016-10" db="EMBL/GenBank/DDBJ databases">
        <title>Genome sequence of the basidiomycete white-rot fungus Trametes pubescens.</title>
        <authorList>
            <person name="Makela M.R."/>
            <person name="Granchi Z."/>
            <person name="Peng M."/>
            <person name="De Vries R.P."/>
            <person name="Grigoriev I."/>
            <person name="Riley R."/>
            <person name="Hilden K."/>
        </authorList>
    </citation>
    <scope>NUCLEOTIDE SEQUENCE [LARGE SCALE GENOMIC DNA]</scope>
    <source>
        <strain evidence="6 7">FBCC735</strain>
    </source>
</reference>
<dbReference type="EC" id="2.1.1.100" evidence="5"/>
<dbReference type="Gene3D" id="1.20.120.1630">
    <property type="match status" value="1"/>
</dbReference>
<keyword evidence="2 5" id="KW-0812">Transmembrane</keyword>
<keyword evidence="3 5" id="KW-1133">Transmembrane helix</keyword>
<dbReference type="Pfam" id="PF04140">
    <property type="entry name" value="ICMT"/>
    <property type="match status" value="1"/>
</dbReference>
<evidence type="ECO:0000313" key="6">
    <source>
        <dbReference type="EMBL" id="OJT10974.1"/>
    </source>
</evidence>
<protein>
    <recommendedName>
        <fullName evidence="5">Protein-S-isoprenylcysteine O-methyltransferase</fullName>
        <ecNumber evidence="5">2.1.1.100</ecNumber>
    </recommendedName>
</protein>
<evidence type="ECO:0000313" key="7">
    <source>
        <dbReference type="Proteomes" id="UP000184267"/>
    </source>
</evidence>